<name>A0A8X6PKD1_NEPPI</name>
<reference evidence="2" key="1">
    <citation type="submission" date="2020-08" db="EMBL/GenBank/DDBJ databases">
        <title>Multicomponent nature underlies the extraordinary mechanical properties of spider dragline silk.</title>
        <authorList>
            <person name="Kono N."/>
            <person name="Nakamura H."/>
            <person name="Mori M."/>
            <person name="Yoshida Y."/>
            <person name="Ohtoshi R."/>
            <person name="Malay A.D."/>
            <person name="Moran D.A.P."/>
            <person name="Tomita M."/>
            <person name="Numata K."/>
            <person name="Arakawa K."/>
        </authorList>
    </citation>
    <scope>NUCLEOTIDE SEQUENCE</scope>
</reference>
<accession>A0A8X6PKD1</accession>
<dbReference type="OrthoDB" id="6436712at2759"/>
<feature type="compositionally biased region" description="Acidic residues" evidence="1">
    <location>
        <begin position="61"/>
        <end position="74"/>
    </location>
</feature>
<protein>
    <submittedName>
        <fullName evidence="2">Uncharacterized protein</fullName>
    </submittedName>
</protein>
<evidence type="ECO:0000313" key="2">
    <source>
        <dbReference type="EMBL" id="GFT71001.1"/>
    </source>
</evidence>
<gene>
    <name evidence="2" type="ORF">NPIL_351471</name>
</gene>
<comment type="caution">
    <text evidence="2">The sequence shown here is derived from an EMBL/GenBank/DDBJ whole genome shotgun (WGS) entry which is preliminary data.</text>
</comment>
<feature type="region of interest" description="Disordered" evidence="1">
    <location>
        <begin position="58"/>
        <end position="103"/>
    </location>
</feature>
<dbReference type="EMBL" id="BMAW01069890">
    <property type="protein sequence ID" value="GFT71001.1"/>
    <property type="molecule type" value="Genomic_DNA"/>
</dbReference>
<evidence type="ECO:0000256" key="1">
    <source>
        <dbReference type="SAM" id="MobiDB-lite"/>
    </source>
</evidence>
<proteinExistence type="predicted"/>
<dbReference type="Proteomes" id="UP000887013">
    <property type="component" value="Unassembled WGS sequence"/>
</dbReference>
<sequence>MVIMLTIIAQLGEKKTEGWRSGIYRSRAMLLLCWMMVGKTLEKWHLGGIAAQPHTEKVNWDDDDLSDDDDEQENCDSCGKPFSSEDDSVQDEKKKQQHSEPSKGQCKYIFPVCNKCDFGWRFDSKKKLFCPQHRRVTTDK</sequence>
<organism evidence="2 3">
    <name type="scientific">Nephila pilipes</name>
    <name type="common">Giant wood spider</name>
    <name type="synonym">Nephila maculata</name>
    <dbReference type="NCBI Taxonomy" id="299642"/>
    <lineage>
        <taxon>Eukaryota</taxon>
        <taxon>Metazoa</taxon>
        <taxon>Ecdysozoa</taxon>
        <taxon>Arthropoda</taxon>
        <taxon>Chelicerata</taxon>
        <taxon>Arachnida</taxon>
        <taxon>Araneae</taxon>
        <taxon>Araneomorphae</taxon>
        <taxon>Entelegynae</taxon>
        <taxon>Araneoidea</taxon>
        <taxon>Nephilidae</taxon>
        <taxon>Nephila</taxon>
    </lineage>
</organism>
<dbReference type="AlphaFoldDB" id="A0A8X6PKD1"/>
<evidence type="ECO:0000313" key="3">
    <source>
        <dbReference type="Proteomes" id="UP000887013"/>
    </source>
</evidence>
<keyword evidence="3" id="KW-1185">Reference proteome</keyword>
<feature type="compositionally biased region" description="Basic and acidic residues" evidence="1">
    <location>
        <begin position="90"/>
        <end position="101"/>
    </location>
</feature>